<protein>
    <submittedName>
        <fullName evidence="2">DUF456 family protein</fullName>
    </submittedName>
</protein>
<reference evidence="2" key="1">
    <citation type="journal article" date="2021" name="PeerJ">
        <title>Extensive microbial diversity within the chicken gut microbiome revealed by metagenomics and culture.</title>
        <authorList>
            <person name="Gilroy R."/>
            <person name="Ravi A."/>
            <person name="Getino M."/>
            <person name="Pursley I."/>
            <person name="Horton D.L."/>
            <person name="Alikhan N.F."/>
            <person name="Baker D."/>
            <person name="Gharbi K."/>
            <person name="Hall N."/>
            <person name="Watson M."/>
            <person name="Adriaenssens E.M."/>
            <person name="Foster-Nyarko E."/>
            <person name="Jarju S."/>
            <person name="Secka A."/>
            <person name="Antonio M."/>
            <person name="Oren A."/>
            <person name="Chaudhuri R.R."/>
            <person name="La Ragione R."/>
            <person name="Hildebrand F."/>
            <person name="Pallen M.J."/>
        </authorList>
    </citation>
    <scope>NUCLEOTIDE SEQUENCE</scope>
    <source>
        <strain evidence="2">CHK171-7178</strain>
    </source>
</reference>
<feature type="transmembrane region" description="Helical" evidence="1">
    <location>
        <begin position="49"/>
        <end position="68"/>
    </location>
</feature>
<dbReference type="PANTHER" id="PTHR39165">
    <property type="entry name" value="IG HYPOTHETICAL 17883"/>
    <property type="match status" value="1"/>
</dbReference>
<dbReference type="EMBL" id="DYWT01000003">
    <property type="protein sequence ID" value="HJF30192.1"/>
    <property type="molecule type" value="Genomic_DNA"/>
</dbReference>
<feature type="transmembrane region" description="Helical" evidence="1">
    <location>
        <begin position="7"/>
        <end position="37"/>
    </location>
</feature>
<dbReference type="Pfam" id="PF04306">
    <property type="entry name" value="DUF456"/>
    <property type="match status" value="1"/>
</dbReference>
<keyword evidence="1" id="KW-1133">Transmembrane helix</keyword>
<feature type="transmembrane region" description="Helical" evidence="1">
    <location>
        <begin position="134"/>
        <end position="159"/>
    </location>
</feature>
<keyword evidence="1" id="KW-0812">Transmembrane</keyword>
<gene>
    <name evidence="2" type="ORF">K8V56_00205</name>
</gene>
<proteinExistence type="predicted"/>
<evidence type="ECO:0000313" key="3">
    <source>
        <dbReference type="Proteomes" id="UP000698173"/>
    </source>
</evidence>
<dbReference type="AlphaFoldDB" id="A0A921KBC8"/>
<feature type="transmembrane region" description="Helical" evidence="1">
    <location>
        <begin position="89"/>
        <end position="114"/>
    </location>
</feature>
<comment type="caution">
    <text evidence="2">The sequence shown here is derived from an EMBL/GenBank/DDBJ whole genome shotgun (WGS) entry which is preliminary data.</text>
</comment>
<keyword evidence="1" id="KW-0472">Membrane</keyword>
<organism evidence="2 3">
    <name type="scientific">Sporosarcina psychrophila</name>
    <name type="common">Bacillus psychrophilus</name>
    <dbReference type="NCBI Taxonomy" id="1476"/>
    <lineage>
        <taxon>Bacteria</taxon>
        <taxon>Bacillati</taxon>
        <taxon>Bacillota</taxon>
        <taxon>Bacilli</taxon>
        <taxon>Bacillales</taxon>
        <taxon>Caryophanaceae</taxon>
        <taxon>Sporosarcina</taxon>
    </lineage>
</organism>
<evidence type="ECO:0000313" key="2">
    <source>
        <dbReference type="EMBL" id="HJF30192.1"/>
    </source>
</evidence>
<evidence type="ECO:0000256" key="1">
    <source>
        <dbReference type="SAM" id="Phobius"/>
    </source>
</evidence>
<dbReference type="PANTHER" id="PTHR39165:SF1">
    <property type="entry name" value="DUF456 DOMAIN-CONTAINING PROTEIN"/>
    <property type="match status" value="1"/>
</dbReference>
<dbReference type="Proteomes" id="UP000698173">
    <property type="component" value="Unassembled WGS sequence"/>
</dbReference>
<name>A0A921KBC8_SPOPS</name>
<dbReference type="InterPro" id="IPR007403">
    <property type="entry name" value="DUF456"/>
</dbReference>
<accession>A0A921KBC8</accession>
<reference evidence="2" key="2">
    <citation type="submission" date="2021-09" db="EMBL/GenBank/DDBJ databases">
        <authorList>
            <person name="Gilroy R."/>
        </authorList>
    </citation>
    <scope>NUCLEOTIDE SEQUENCE</scope>
    <source>
        <strain evidence="2">CHK171-7178</strain>
    </source>
</reference>
<sequence length="160" mass="17036">MEFIGWIIAIAMFIIAFAGLVYPIIPSALFIVGGFLLYGLVDTFDGMTIWFWTIQVLFVILLFGADTLSNLVGVKKFGGSKAGMWGSTIGLLIGPFVIPVAGILVGPFLGAVLAELAVSRSGVRQAIKTGIGSLVGFFTSVVTKGLVMVVMIIVFILFIR</sequence>